<keyword evidence="3" id="KW-1185">Reference proteome</keyword>
<gene>
    <name evidence="2" type="ORF">HC246_03165</name>
</gene>
<reference evidence="2 3" key="1">
    <citation type="submission" date="2020-03" db="EMBL/GenBank/DDBJ databases">
        <title>Draft Genome Sequence of 2-Methylisoborneol Producing Pseudanabaena yagii Strain GIHE-NHR1 Isolated from North Han River in South Korea.</title>
        <authorList>
            <person name="Jeong J."/>
        </authorList>
    </citation>
    <scope>NUCLEOTIDE SEQUENCE [LARGE SCALE GENOMIC DNA]</scope>
    <source>
        <strain evidence="2 3">GIHE-NHR1</strain>
    </source>
</reference>
<dbReference type="PROSITE" id="PS51257">
    <property type="entry name" value="PROKAR_LIPOPROTEIN"/>
    <property type="match status" value="1"/>
</dbReference>
<dbReference type="Proteomes" id="UP000738376">
    <property type="component" value="Unassembled WGS sequence"/>
</dbReference>
<evidence type="ECO:0000256" key="1">
    <source>
        <dbReference type="SAM" id="Phobius"/>
    </source>
</evidence>
<sequence>MKIKTIAYDAIVYLIVLLIGCLSGGILLAAYNANQFIWLGNSIVTLRLAQTGSASISLAIAWLSMWFWASVFIWAKPYKLVANDGPTVALWLLLSWTIAISVVFLLGFANLRMYKLGLNKRQSTYGLIIIVWGAMILGWCIYQWL</sequence>
<keyword evidence="1" id="KW-0472">Membrane</keyword>
<comment type="caution">
    <text evidence="2">The sequence shown here is derived from an EMBL/GenBank/DDBJ whole genome shotgun (WGS) entry which is preliminary data.</text>
</comment>
<evidence type="ECO:0000313" key="2">
    <source>
        <dbReference type="EMBL" id="NMF57037.1"/>
    </source>
</evidence>
<keyword evidence="1" id="KW-0812">Transmembrane</keyword>
<accession>A0ABX1LLN7</accession>
<dbReference type="EMBL" id="JAAVJL010000001">
    <property type="protein sequence ID" value="NMF57037.1"/>
    <property type="molecule type" value="Genomic_DNA"/>
</dbReference>
<evidence type="ECO:0000313" key="3">
    <source>
        <dbReference type="Proteomes" id="UP000738376"/>
    </source>
</evidence>
<feature type="transmembrane region" description="Helical" evidence="1">
    <location>
        <begin position="123"/>
        <end position="144"/>
    </location>
</feature>
<feature type="transmembrane region" description="Helical" evidence="1">
    <location>
        <begin position="6"/>
        <end position="31"/>
    </location>
</feature>
<protein>
    <submittedName>
        <fullName evidence="2">Uncharacterized protein</fullName>
    </submittedName>
</protein>
<dbReference type="RefSeq" id="WP_169362116.1">
    <property type="nucleotide sequence ID" value="NZ_JAAVJL010000001.1"/>
</dbReference>
<feature type="transmembrane region" description="Helical" evidence="1">
    <location>
        <begin position="87"/>
        <end position="111"/>
    </location>
</feature>
<keyword evidence="1" id="KW-1133">Transmembrane helix</keyword>
<organism evidence="2 3">
    <name type="scientific">Pseudanabaena yagii GIHE-NHR1</name>
    <dbReference type="NCBI Taxonomy" id="2722753"/>
    <lineage>
        <taxon>Bacteria</taxon>
        <taxon>Bacillati</taxon>
        <taxon>Cyanobacteriota</taxon>
        <taxon>Cyanophyceae</taxon>
        <taxon>Pseudanabaenales</taxon>
        <taxon>Pseudanabaenaceae</taxon>
        <taxon>Pseudanabaena</taxon>
        <taxon>Pseudanabaena yagii</taxon>
    </lineage>
</organism>
<proteinExistence type="predicted"/>
<feature type="transmembrane region" description="Helical" evidence="1">
    <location>
        <begin position="52"/>
        <end position="75"/>
    </location>
</feature>
<name>A0ABX1LLN7_9CYAN</name>